<evidence type="ECO:0000256" key="1">
    <source>
        <dbReference type="SAM" id="MobiDB-lite"/>
    </source>
</evidence>
<proteinExistence type="predicted"/>
<evidence type="ECO:0000313" key="4">
    <source>
        <dbReference type="Proteomes" id="UP000499080"/>
    </source>
</evidence>
<protein>
    <submittedName>
        <fullName evidence="3">Uncharacterized protein</fullName>
    </submittedName>
</protein>
<dbReference type="Proteomes" id="UP000499080">
    <property type="component" value="Unassembled WGS sequence"/>
</dbReference>
<organism evidence="3 4">
    <name type="scientific">Araneus ventricosus</name>
    <name type="common">Orbweaver spider</name>
    <name type="synonym">Epeira ventricosa</name>
    <dbReference type="NCBI Taxonomy" id="182803"/>
    <lineage>
        <taxon>Eukaryota</taxon>
        <taxon>Metazoa</taxon>
        <taxon>Ecdysozoa</taxon>
        <taxon>Arthropoda</taxon>
        <taxon>Chelicerata</taxon>
        <taxon>Arachnida</taxon>
        <taxon>Araneae</taxon>
        <taxon>Araneomorphae</taxon>
        <taxon>Entelegynae</taxon>
        <taxon>Araneoidea</taxon>
        <taxon>Araneidae</taxon>
        <taxon>Araneus</taxon>
    </lineage>
</organism>
<dbReference type="AlphaFoldDB" id="A0A4Y2N7E2"/>
<sequence>WIRVGVVAISVLRTEDRGSSSKPDSTEDPSCMGPNVLSSRWCGVEDWRGGASSGVVLSPDRGSKLRGPSQNSLRVAAKQDVNITKLVDPRPVPPIFRDICELDVH</sequence>
<name>A0A4Y2N7E2_ARAVE</name>
<gene>
    <name evidence="3" type="ORF">AVEN_272968_1</name>
    <name evidence="2" type="ORF">AVEN_79_1</name>
</gene>
<evidence type="ECO:0000313" key="2">
    <source>
        <dbReference type="EMBL" id="GBN33981.1"/>
    </source>
</evidence>
<feature type="non-terminal residue" evidence="3">
    <location>
        <position position="1"/>
    </location>
</feature>
<accession>A0A4Y2N7E2</accession>
<reference evidence="3 4" key="1">
    <citation type="journal article" date="2019" name="Sci. Rep.">
        <title>Orb-weaving spider Araneus ventricosus genome elucidates the spidroin gene catalogue.</title>
        <authorList>
            <person name="Kono N."/>
            <person name="Nakamura H."/>
            <person name="Ohtoshi R."/>
            <person name="Moran D.A.P."/>
            <person name="Shinohara A."/>
            <person name="Yoshida Y."/>
            <person name="Fujiwara M."/>
            <person name="Mori M."/>
            <person name="Tomita M."/>
            <person name="Arakawa K."/>
        </authorList>
    </citation>
    <scope>NUCLEOTIDE SEQUENCE [LARGE SCALE GENOMIC DNA]</scope>
</reference>
<feature type="region of interest" description="Disordered" evidence="1">
    <location>
        <begin position="53"/>
        <end position="73"/>
    </location>
</feature>
<dbReference type="EMBL" id="BGPR01126135">
    <property type="protein sequence ID" value="GBN33981.1"/>
    <property type="molecule type" value="Genomic_DNA"/>
</dbReference>
<comment type="caution">
    <text evidence="3">The sequence shown here is derived from an EMBL/GenBank/DDBJ whole genome shotgun (WGS) entry which is preliminary data.</text>
</comment>
<evidence type="ECO:0000313" key="3">
    <source>
        <dbReference type="EMBL" id="GBN34097.1"/>
    </source>
</evidence>
<dbReference type="EMBL" id="BGPR01126177">
    <property type="protein sequence ID" value="GBN34097.1"/>
    <property type="molecule type" value="Genomic_DNA"/>
</dbReference>
<keyword evidence="4" id="KW-1185">Reference proteome</keyword>